<dbReference type="EC" id="2.1.1.-" evidence="3"/>
<organism evidence="3 4">
    <name type="scientific">Skeletonema marinoi</name>
    <dbReference type="NCBI Taxonomy" id="267567"/>
    <lineage>
        <taxon>Eukaryota</taxon>
        <taxon>Sar</taxon>
        <taxon>Stramenopiles</taxon>
        <taxon>Ochrophyta</taxon>
        <taxon>Bacillariophyta</taxon>
        <taxon>Coscinodiscophyceae</taxon>
        <taxon>Thalassiosirophycidae</taxon>
        <taxon>Thalassiosirales</taxon>
        <taxon>Skeletonemataceae</taxon>
        <taxon>Skeletonema</taxon>
        <taxon>Skeletonema marinoi-dohrnii complex</taxon>
    </lineage>
</organism>
<protein>
    <submittedName>
        <fullName evidence="3">SET domain-containing protein</fullName>
        <ecNumber evidence="3">2.1.1.-</ecNumber>
    </submittedName>
</protein>
<reference evidence="3" key="1">
    <citation type="submission" date="2023-06" db="EMBL/GenBank/DDBJ databases">
        <title>Survivors Of The Sea: Transcriptome response of Skeletonema marinoi to long-term dormancy.</title>
        <authorList>
            <person name="Pinder M.I.M."/>
            <person name="Kourtchenko O."/>
            <person name="Robertson E.K."/>
            <person name="Larsson T."/>
            <person name="Maumus F."/>
            <person name="Osuna-Cruz C.M."/>
            <person name="Vancaester E."/>
            <person name="Stenow R."/>
            <person name="Vandepoele K."/>
            <person name="Ploug H."/>
            <person name="Bruchert V."/>
            <person name="Godhe A."/>
            <person name="Topel M."/>
        </authorList>
    </citation>
    <scope>NUCLEOTIDE SEQUENCE</scope>
    <source>
        <strain evidence="3">R05AC</strain>
    </source>
</reference>
<dbReference type="PANTHER" id="PTHR47332:SF4">
    <property type="entry name" value="SET DOMAIN-CONTAINING PROTEIN 5"/>
    <property type="match status" value="1"/>
</dbReference>
<dbReference type="PROSITE" id="PS50280">
    <property type="entry name" value="SET"/>
    <property type="match status" value="1"/>
</dbReference>
<gene>
    <name evidence="3" type="ORF">QTG54_007888</name>
</gene>
<evidence type="ECO:0000313" key="3">
    <source>
        <dbReference type="EMBL" id="KAK1741410.1"/>
    </source>
</evidence>
<dbReference type="Proteomes" id="UP001224775">
    <property type="component" value="Unassembled WGS sequence"/>
</dbReference>
<accession>A0AAD8YAD1</accession>
<dbReference type="Gene3D" id="1.25.40.10">
    <property type="entry name" value="Tetratricopeptide repeat domain"/>
    <property type="match status" value="1"/>
</dbReference>
<sequence length="393" mass="45149">MLHLSISFNQQLERAKPNSVAVGTMVSRKKAKGKARKAAKEATKQVVKSAVAEDDSHQQRQQQQQESLEEQMQRLKLLSNKNLFTIKQNEYGNQSAYAAEFIPKHTLTFAELPAIRGGEIEIATLYNENGTHQCQADDDAFLKNNIGLDESTRKAIWELHDQFIDTYTPTNHPLYSPDEKRVLGIIKSNAYHSNEEGSRGLYPTVSRFNHSCKPNVGYGFNGWEMRLYTTSDVQEGEELCTCYSDMVYFHNRIERGEFLKSKFNFDCICSGCNSSDNDDESEEERLRQSDTRRERLRLLAETLAQRDRSNLKKSDLEMIMESINIMKLESLEHNISTTYRLAREWAMKLGEDEASLEEKCLGAELYAKLLELSKGEKHPETIQAMMEMRRKST</sequence>
<dbReference type="EMBL" id="JATAAI010000013">
    <property type="protein sequence ID" value="KAK1741410.1"/>
    <property type="molecule type" value="Genomic_DNA"/>
</dbReference>
<dbReference type="Gene3D" id="2.170.270.10">
    <property type="entry name" value="SET domain"/>
    <property type="match status" value="1"/>
</dbReference>
<dbReference type="AlphaFoldDB" id="A0AAD8YAD1"/>
<evidence type="ECO:0000259" key="2">
    <source>
        <dbReference type="PROSITE" id="PS50280"/>
    </source>
</evidence>
<feature type="domain" description="SET" evidence="2">
    <location>
        <begin position="73"/>
        <end position="244"/>
    </location>
</feature>
<dbReference type="Pfam" id="PF00856">
    <property type="entry name" value="SET"/>
    <property type="match status" value="1"/>
</dbReference>
<dbReference type="SUPFAM" id="SSF82199">
    <property type="entry name" value="SET domain"/>
    <property type="match status" value="1"/>
</dbReference>
<feature type="compositionally biased region" description="Basic residues" evidence="1">
    <location>
        <begin position="27"/>
        <end position="37"/>
    </location>
</feature>
<dbReference type="PANTHER" id="PTHR47332">
    <property type="entry name" value="SET DOMAIN-CONTAINING PROTEIN 5"/>
    <property type="match status" value="1"/>
</dbReference>
<dbReference type="InterPro" id="IPR011990">
    <property type="entry name" value="TPR-like_helical_dom_sf"/>
</dbReference>
<evidence type="ECO:0000313" key="4">
    <source>
        <dbReference type="Proteomes" id="UP001224775"/>
    </source>
</evidence>
<dbReference type="GO" id="GO:0008168">
    <property type="term" value="F:methyltransferase activity"/>
    <property type="evidence" value="ECO:0007669"/>
    <property type="project" value="UniProtKB-KW"/>
</dbReference>
<name>A0AAD8YAD1_9STRA</name>
<keyword evidence="4" id="KW-1185">Reference proteome</keyword>
<feature type="region of interest" description="Disordered" evidence="1">
    <location>
        <begin position="17"/>
        <end position="68"/>
    </location>
</feature>
<dbReference type="CDD" id="cd20071">
    <property type="entry name" value="SET_SMYD"/>
    <property type="match status" value="1"/>
</dbReference>
<dbReference type="InterPro" id="IPR053185">
    <property type="entry name" value="SET_domain_protein"/>
</dbReference>
<dbReference type="InterPro" id="IPR001214">
    <property type="entry name" value="SET_dom"/>
</dbReference>
<keyword evidence="3" id="KW-0808">Transferase</keyword>
<comment type="caution">
    <text evidence="3">The sequence shown here is derived from an EMBL/GenBank/DDBJ whole genome shotgun (WGS) entry which is preliminary data.</text>
</comment>
<dbReference type="InterPro" id="IPR046341">
    <property type="entry name" value="SET_dom_sf"/>
</dbReference>
<evidence type="ECO:0000256" key="1">
    <source>
        <dbReference type="SAM" id="MobiDB-lite"/>
    </source>
</evidence>
<proteinExistence type="predicted"/>
<keyword evidence="3" id="KW-0489">Methyltransferase</keyword>
<dbReference type="GO" id="GO:0032259">
    <property type="term" value="P:methylation"/>
    <property type="evidence" value="ECO:0007669"/>
    <property type="project" value="UniProtKB-KW"/>
</dbReference>